<feature type="transmembrane region" description="Helical" evidence="1">
    <location>
        <begin position="59"/>
        <end position="86"/>
    </location>
</feature>
<reference evidence="3" key="1">
    <citation type="submission" date="2025-08" db="UniProtKB">
        <authorList>
            <consortium name="RefSeq"/>
        </authorList>
    </citation>
    <scope>IDENTIFICATION</scope>
</reference>
<dbReference type="Proteomes" id="UP000322000">
    <property type="component" value="Chromosome 18"/>
</dbReference>
<accession>A0A7E5WIF1</accession>
<keyword evidence="1" id="KW-0812">Transmembrane</keyword>
<organism evidence="2 3">
    <name type="scientific">Trichoplusia ni</name>
    <name type="common">Cabbage looper</name>
    <dbReference type="NCBI Taxonomy" id="7111"/>
    <lineage>
        <taxon>Eukaryota</taxon>
        <taxon>Metazoa</taxon>
        <taxon>Ecdysozoa</taxon>
        <taxon>Arthropoda</taxon>
        <taxon>Hexapoda</taxon>
        <taxon>Insecta</taxon>
        <taxon>Pterygota</taxon>
        <taxon>Neoptera</taxon>
        <taxon>Endopterygota</taxon>
        <taxon>Lepidoptera</taxon>
        <taxon>Glossata</taxon>
        <taxon>Ditrysia</taxon>
        <taxon>Noctuoidea</taxon>
        <taxon>Noctuidae</taxon>
        <taxon>Plusiinae</taxon>
        <taxon>Trichoplusia</taxon>
    </lineage>
</organism>
<proteinExistence type="predicted"/>
<evidence type="ECO:0000256" key="1">
    <source>
        <dbReference type="SAM" id="Phobius"/>
    </source>
</evidence>
<gene>
    <name evidence="3" type="primary">LOC113502914</name>
</gene>
<dbReference type="RefSeq" id="XP_026740469.1">
    <property type="nucleotide sequence ID" value="XM_026884668.1"/>
</dbReference>
<dbReference type="AlphaFoldDB" id="A0A7E5WIF1"/>
<sequence length="130" mass="15082">MSFTSQTDISIASQYSAALERKQCIYILATLAMFSVLIVDDFIFYMMEAMKVDREWNVLYYYIAFYSLWYLVIILEVQFAFTALLVRSRLSAINNAFALTVRHASIPGTWFCLIVFRAALKLFLLVIKIC</sequence>
<dbReference type="OrthoDB" id="6478931at2759"/>
<dbReference type="InParanoid" id="A0A7E5WIF1"/>
<keyword evidence="2" id="KW-1185">Reference proteome</keyword>
<dbReference type="KEGG" id="tnl:113502914"/>
<feature type="transmembrane region" description="Helical" evidence="1">
    <location>
        <begin position="106"/>
        <end position="127"/>
    </location>
</feature>
<name>A0A7E5WIF1_TRINI</name>
<evidence type="ECO:0000313" key="2">
    <source>
        <dbReference type="Proteomes" id="UP000322000"/>
    </source>
</evidence>
<keyword evidence="1" id="KW-1133">Transmembrane helix</keyword>
<keyword evidence="1" id="KW-0472">Membrane</keyword>
<dbReference type="GeneID" id="113502914"/>
<protein>
    <submittedName>
        <fullName evidence="3">Uncharacterized protein LOC113502914</fullName>
    </submittedName>
</protein>
<evidence type="ECO:0000313" key="3">
    <source>
        <dbReference type="RefSeq" id="XP_026740469.1"/>
    </source>
</evidence>
<feature type="transmembrane region" description="Helical" evidence="1">
    <location>
        <begin position="25"/>
        <end position="47"/>
    </location>
</feature>